<dbReference type="EMBL" id="MT143539">
    <property type="protein sequence ID" value="QJA97953.1"/>
    <property type="molecule type" value="Genomic_DNA"/>
</dbReference>
<evidence type="ECO:0000313" key="1">
    <source>
        <dbReference type="EMBL" id="QJA68849.1"/>
    </source>
</evidence>
<evidence type="ECO:0000313" key="2">
    <source>
        <dbReference type="EMBL" id="QJA97953.1"/>
    </source>
</evidence>
<name>A0A6M3JF63_9ZZZZ</name>
<gene>
    <name evidence="1" type="ORF">MM415A05590_0001</name>
    <name evidence="2" type="ORF">MM415B05825_0010</name>
</gene>
<protein>
    <submittedName>
        <fullName evidence="1">Uncharacterized protein</fullName>
    </submittedName>
</protein>
<sequence length="61" mass="6949">MKTIKEIIKSYVEPRSFVKINYPAIAKEICGELEGMMIRSTGLYAIIPKDWQAFKKANGVE</sequence>
<organism evidence="1">
    <name type="scientific">viral metagenome</name>
    <dbReference type="NCBI Taxonomy" id="1070528"/>
    <lineage>
        <taxon>unclassified sequences</taxon>
        <taxon>metagenomes</taxon>
        <taxon>organismal metagenomes</taxon>
    </lineage>
</organism>
<dbReference type="EMBL" id="MT141655">
    <property type="protein sequence ID" value="QJA68849.1"/>
    <property type="molecule type" value="Genomic_DNA"/>
</dbReference>
<accession>A0A6M3JF63</accession>
<dbReference type="AlphaFoldDB" id="A0A6M3JF63"/>
<proteinExistence type="predicted"/>
<reference evidence="1" key="1">
    <citation type="submission" date="2020-03" db="EMBL/GenBank/DDBJ databases">
        <title>The deep terrestrial virosphere.</title>
        <authorList>
            <person name="Holmfeldt K."/>
            <person name="Nilsson E."/>
            <person name="Simone D."/>
            <person name="Lopez-Fernandez M."/>
            <person name="Wu X."/>
            <person name="de Brujin I."/>
            <person name="Lundin D."/>
            <person name="Andersson A."/>
            <person name="Bertilsson S."/>
            <person name="Dopson M."/>
        </authorList>
    </citation>
    <scope>NUCLEOTIDE SEQUENCE</scope>
    <source>
        <strain evidence="1">MM415A05590</strain>
        <strain evidence="2">MM415B05825</strain>
    </source>
</reference>